<dbReference type="InterPro" id="IPR046612">
    <property type="entry name" value="DUF6671"/>
</dbReference>
<name>A0AA43THM0_9GAMM</name>
<dbReference type="Proteomes" id="UP001160519">
    <property type="component" value="Unassembled WGS sequence"/>
</dbReference>
<evidence type="ECO:0000313" key="2">
    <source>
        <dbReference type="EMBL" id="MDI1230499.1"/>
    </source>
</evidence>
<protein>
    <recommendedName>
        <fullName evidence="1">DUF6671 domain-containing protein</fullName>
    </recommendedName>
</protein>
<organism evidence="2 3">
    <name type="scientific">Candidatus Methylobacter titanis</name>
    <dbReference type="NCBI Taxonomy" id="3053457"/>
    <lineage>
        <taxon>Bacteria</taxon>
        <taxon>Pseudomonadati</taxon>
        <taxon>Pseudomonadota</taxon>
        <taxon>Gammaproteobacteria</taxon>
        <taxon>Methylococcales</taxon>
        <taxon>Methylococcaceae</taxon>
        <taxon>Methylobacter</taxon>
    </lineage>
</organism>
<proteinExistence type="predicted"/>
<dbReference type="Pfam" id="PF20376">
    <property type="entry name" value="DUF6671"/>
    <property type="match status" value="1"/>
</dbReference>
<evidence type="ECO:0000313" key="3">
    <source>
        <dbReference type="Proteomes" id="UP001160519"/>
    </source>
</evidence>
<feature type="domain" description="DUF6671" evidence="1">
    <location>
        <begin position="78"/>
        <end position="292"/>
    </location>
</feature>
<comment type="caution">
    <text evidence="2">The sequence shown here is derived from an EMBL/GenBank/DDBJ whole genome shotgun (WGS) entry which is preliminary data.</text>
</comment>
<evidence type="ECO:0000259" key="1">
    <source>
        <dbReference type="Pfam" id="PF20376"/>
    </source>
</evidence>
<reference evidence="2" key="1">
    <citation type="submission" date="2023-01" db="EMBL/GenBank/DDBJ databases">
        <title>Biogeochemical cycle of methane in antarctic sediments.</title>
        <authorList>
            <person name="Roldan D.M."/>
            <person name="Menes R.J."/>
        </authorList>
    </citation>
    <scope>NUCLEOTIDE SEQUENCE [LARGE SCALE GENOMIC DNA]</scope>
    <source>
        <strain evidence="2">K-2018 MAG008</strain>
    </source>
</reference>
<sequence>MSKKTYQLNNEPSANSYRNQRVALLTQHGKEGVIGPTLEKLLGCCVEKVDGFDTDLLGTFTRDIAREGTQLDAARKKARIGMELSGLSIGIASEGAFGPDPLAFMLPGNMELLIWIDDRLGIEVVATSSGKTNLSHCLAKSWDEAEDFARSTGFPEHHLVVRPVDENHPELRKGLEDWVSLKDAVTWALDLAPNRHVFIETDMRAFANPTRMENIRLAAENLAQRLTSLCPACGAPGFSLGGHVRGLPCEDCGSPTGEAKAEVHRCVRCDHQLLVGRDREHASARYCDYCNP</sequence>
<dbReference type="AlphaFoldDB" id="A0AA43THM0"/>
<dbReference type="EMBL" id="JAQSDF010000009">
    <property type="protein sequence ID" value="MDI1230499.1"/>
    <property type="molecule type" value="Genomic_DNA"/>
</dbReference>
<gene>
    <name evidence="2" type="ORF">PSU93_05040</name>
</gene>
<accession>A0AA43THM0</accession>
<keyword evidence="3" id="KW-1185">Reference proteome</keyword>